<proteinExistence type="predicted"/>
<evidence type="ECO:0000313" key="2">
    <source>
        <dbReference type="Proteomes" id="UP001162501"/>
    </source>
</evidence>
<organism evidence="1 2">
    <name type="scientific">Rangifer tarandus platyrhynchus</name>
    <name type="common">Svalbard reindeer</name>
    <dbReference type="NCBI Taxonomy" id="3082113"/>
    <lineage>
        <taxon>Eukaryota</taxon>
        <taxon>Metazoa</taxon>
        <taxon>Chordata</taxon>
        <taxon>Craniata</taxon>
        <taxon>Vertebrata</taxon>
        <taxon>Euteleostomi</taxon>
        <taxon>Mammalia</taxon>
        <taxon>Eutheria</taxon>
        <taxon>Laurasiatheria</taxon>
        <taxon>Artiodactyla</taxon>
        <taxon>Ruminantia</taxon>
        <taxon>Pecora</taxon>
        <taxon>Cervidae</taxon>
        <taxon>Odocoileinae</taxon>
        <taxon>Rangifer</taxon>
    </lineage>
</organism>
<name>A0ACB1KFG3_RANTA</name>
<comment type="caution">
    <text evidence="1">The sequence shown here is derived from an EMBL/GenBank/DDBJ whole genome shotgun (WGS) entry which is preliminary data.</text>
</comment>
<dbReference type="Proteomes" id="UP001162501">
    <property type="component" value="Unassembled WGS sequence"/>
</dbReference>
<protein>
    <submittedName>
        <fullName evidence="1">Uncharacterized protein</fullName>
    </submittedName>
</protein>
<accession>A0ACB1KFG3</accession>
<sequence>MCPTSTRDNARFNCIDSRAIPRTPLNTTSGLTSFRQLERCPENTVPSLEEYELQHSNSRNAPCTPNRFETPPEMPREHCPKTRGTPTSAQQLEECPVYHKSSRDES</sequence>
<gene>
    <name evidence="1" type="ORF">MRATA1EN22A_LOCUS29168</name>
</gene>
<evidence type="ECO:0000313" key="1">
    <source>
        <dbReference type="EMBL" id="CAM9155824.1"/>
    </source>
</evidence>
<reference evidence="1" key="1">
    <citation type="submission" date="2025-03" db="EMBL/GenBank/DDBJ databases">
        <authorList>
            <consortium name="ELIXIR-Norway"/>
            <consortium name="Elixir Norway"/>
        </authorList>
    </citation>
    <scope>NUCLEOTIDE SEQUENCE</scope>
</reference>
<dbReference type="EMBL" id="CATOBB020000425">
    <property type="protein sequence ID" value="CAM9155824.1"/>
    <property type="molecule type" value="Genomic_DNA"/>
</dbReference>